<evidence type="ECO:0000256" key="2">
    <source>
        <dbReference type="ARBA" id="ARBA00010958"/>
    </source>
</evidence>
<keyword evidence="6 11" id="KW-0378">Hydrolase</keyword>
<dbReference type="Pfam" id="PF03416">
    <property type="entry name" value="Peptidase_C54"/>
    <property type="match status" value="2"/>
</dbReference>
<dbReference type="SUPFAM" id="SSF54001">
    <property type="entry name" value="Cysteine proteinases"/>
    <property type="match status" value="1"/>
</dbReference>
<evidence type="ECO:0000256" key="5">
    <source>
        <dbReference type="ARBA" id="ARBA00022670"/>
    </source>
</evidence>
<dbReference type="GO" id="GO:0034727">
    <property type="term" value="P:piecemeal microautophagy of the nucleus"/>
    <property type="evidence" value="ECO:0007669"/>
    <property type="project" value="TreeGrafter"/>
</dbReference>
<dbReference type="InterPro" id="IPR005078">
    <property type="entry name" value="Peptidase_C54"/>
</dbReference>
<dbReference type="GO" id="GO:0016485">
    <property type="term" value="P:protein processing"/>
    <property type="evidence" value="ECO:0007669"/>
    <property type="project" value="TreeGrafter"/>
</dbReference>
<gene>
    <name evidence="14" type="ORF">FQA47_010087</name>
</gene>
<dbReference type="PANTHER" id="PTHR22624">
    <property type="entry name" value="CYSTEINE PROTEASE ATG4"/>
    <property type="match status" value="1"/>
</dbReference>
<protein>
    <recommendedName>
        <fullName evidence="11">Cysteine protease</fullName>
        <ecNumber evidence="11">3.4.22.-</ecNumber>
    </recommendedName>
</protein>
<evidence type="ECO:0000256" key="9">
    <source>
        <dbReference type="ARBA" id="ARBA00023006"/>
    </source>
</evidence>
<dbReference type="GO" id="GO:0004197">
    <property type="term" value="F:cysteine-type endopeptidase activity"/>
    <property type="evidence" value="ECO:0007669"/>
    <property type="project" value="TreeGrafter"/>
</dbReference>
<sequence length="335" mass="37063">MSVYTTFRICLRCGNGFPSSVFQMENKGSDEVEKLKTKFYSGWNNVKYSWVLKSKTSFSRNSPVLLLGKCYHFKADDDDSPDEASCREPEDGFSMGNVEAFRKDFTSRVWLTYREEFPPLPGSTLTTDCGWGCLLRAGQMMLAQALVLHFLGRDWTWSEALTLQPLDTETWTTTAAKRLITSLKASLQGSPKISSRQSSEPQSSSHGSAEEAEAHLKEMYHRTIISWFGDTSSALLGLHRLVRLGLTLGKNAGNWYGPAVVAHILKKAVEEAMDSGLAGITAYVSQDCTVYSADVADCHKPPRASQETNILSVEYCIGIIGGKPKQACYFVGFQG</sequence>
<dbReference type="Proteomes" id="UP000646548">
    <property type="component" value="Unassembled WGS sequence"/>
</dbReference>
<name>A0A834KWQ8_ORYME</name>
<organism evidence="14 15">
    <name type="scientific">Oryzias melastigma</name>
    <name type="common">Marine medaka</name>
    <dbReference type="NCBI Taxonomy" id="30732"/>
    <lineage>
        <taxon>Eukaryota</taxon>
        <taxon>Metazoa</taxon>
        <taxon>Chordata</taxon>
        <taxon>Craniata</taxon>
        <taxon>Vertebrata</taxon>
        <taxon>Euteleostomi</taxon>
        <taxon>Actinopterygii</taxon>
        <taxon>Neopterygii</taxon>
        <taxon>Teleostei</taxon>
        <taxon>Neoteleostei</taxon>
        <taxon>Acanthomorphata</taxon>
        <taxon>Ovalentaria</taxon>
        <taxon>Atherinomorphae</taxon>
        <taxon>Beloniformes</taxon>
        <taxon>Adrianichthyidae</taxon>
        <taxon>Oryziinae</taxon>
        <taxon>Oryzias</taxon>
    </lineage>
</organism>
<evidence type="ECO:0000256" key="11">
    <source>
        <dbReference type="RuleBase" id="RU363115"/>
    </source>
</evidence>
<dbReference type="GO" id="GO:0015031">
    <property type="term" value="P:protein transport"/>
    <property type="evidence" value="ECO:0007669"/>
    <property type="project" value="UniProtKB-KW"/>
</dbReference>
<evidence type="ECO:0000256" key="6">
    <source>
        <dbReference type="ARBA" id="ARBA00022801"/>
    </source>
</evidence>
<dbReference type="GO" id="GO:0019786">
    <property type="term" value="F:protein-phosphatidylethanolamide deconjugating activity"/>
    <property type="evidence" value="ECO:0007669"/>
    <property type="project" value="InterPro"/>
</dbReference>
<dbReference type="EMBL" id="WKFB01000135">
    <property type="protein sequence ID" value="KAF6734364.1"/>
    <property type="molecule type" value="Genomic_DNA"/>
</dbReference>
<dbReference type="GO" id="GO:0000423">
    <property type="term" value="P:mitophagy"/>
    <property type="evidence" value="ECO:0007669"/>
    <property type="project" value="TreeGrafter"/>
</dbReference>
<comment type="subcellular location">
    <subcellularLocation>
        <location evidence="1 11">Cytoplasm</location>
    </subcellularLocation>
</comment>
<comment type="similarity">
    <text evidence="2 11">Belongs to the peptidase C54 family.</text>
</comment>
<dbReference type="GO" id="GO:0035973">
    <property type="term" value="P:aggrephagy"/>
    <property type="evidence" value="ECO:0007669"/>
    <property type="project" value="TreeGrafter"/>
</dbReference>
<evidence type="ECO:0000256" key="8">
    <source>
        <dbReference type="ARBA" id="ARBA00022927"/>
    </source>
</evidence>
<evidence type="ECO:0000259" key="13">
    <source>
        <dbReference type="Pfam" id="PF03416"/>
    </source>
</evidence>
<feature type="domain" description="Peptidase C54 catalytic" evidence="13">
    <location>
        <begin position="99"/>
        <end position="304"/>
    </location>
</feature>
<comment type="function">
    <text evidence="11">Cysteine protease that plays a key role in autophagy by mediating both proteolytic activation and delipidation of ATG8 family proteins.</text>
</comment>
<keyword evidence="9 11" id="KW-0072">Autophagy</keyword>
<evidence type="ECO:0000256" key="10">
    <source>
        <dbReference type="ARBA" id="ARBA00029362"/>
    </source>
</evidence>
<evidence type="ECO:0000256" key="4">
    <source>
        <dbReference type="ARBA" id="ARBA00022490"/>
    </source>
</evidence>
<dbReference type="InterPro" id="IPR046792">
    <property type="entry name" value="Peptidase_C54_cat"/>
</dbReference>
<proteinExistence type="inferred from homology"/>
<dbReference type="InterPro" id="IPR038765">
    <property type="entry name" value="Papain-like_cys_pep_sf"/>
</dbReference>
<dbReference type="AlphaFoldDB" id="A0A834KWQ8"/>
<evidence type="ECO:0000313" key="14">
    <source>
        <dbReference type="EMBL" id="KAF6734364.1"/>
    </source>
</evidence>
<keyword evidence="5 11" id="KW-0645">Protease</keyword>
<feature type="compositionally biased region" description="Low complexity" evidence="12">
    <location>
        <begin position="194"/>
        <end position="207"/>
    </location>
</feature>
<evidence type="ECO:0000256" key="7">
    <source>
        <dbReference type="ARBA" id="ARBA00022807"/>
    </source>
</evidence>
<dbReference type="PANTHER" id="PTHR22624:SF38">
    <property type="entry name" value="CYSTEINE PROTEASE ATG4C"/>
    <property type="match status" value="1"/>
</dbReference>
<dbReference type="GO" id="GO:0000045">
    <property type="term" value="P:autophagosome assembly"/>
    <property type="evidence" value="ECO:0007669"/>
    <property type="project" value="TreeGrafter"/>
</dbReference>
<evidence type="ECO:0000256" key="1">
    <source>
        <dbReference type="ARBA" id="ARBA00004496"/>
    </source>
</evidence>
<keyword evidence="4 11" id="KW-0963">Cytoplasm</keyword>
<keyword evidence="3" id="KW-0813">Transport</keyword>
<keyword evidence="7" id="KW-0788">Thiol protease</keyword>
<comment type="caution">
    <text evidence="14">The sequence shown here is derived from an EMBL/GenBank/DDBJ whole genome shotgun (WGS) entry which is preliminary data.</text>
</comment>
<evidence type="ECO:0000256" key="12">
    <source>
        <dbReference type="SAM" id="MobiDB-lite"/>
    </source>
</evidence>
<reference evidence="14" key="1">
    <citation type="journal article" name="BMC Genomics">
        <title>Long-read sequencing and de novo genome assembly of marine medaka (Oryzias melastigma).</title>
        <authorList>
            <person name="Liang P."/>
            <person name="Saqib H.S.A."/>
            <person name="Ni X."/>
            <person name="Shen Y."/>
        </authorList>
    </citation>
    <scope>NUCLEOTIDE SEQUENCE</scope>
    <source>
        <strain evidence="14">Bigg-433</strain>
    </source>
</reference>
<dbReference type="GO" id="GO:0005737">
    <property type="term" value="C:cytoplasm"/>
    <property type="evidence" value="ECO:0007669"/>
    <property type="project" value="UniProtKB-SubCell"/>
</dbReference>
<dbReference type="EC" id="3.4.22.-" evidence="11"/>
<accession>A0A834KWQ8</accession>
<comment type="catalytic activity">
    <reaction evidence="10">
        <text>[protein]-C-terminal L-amino acid-glycyl-phosphatidylethanolamide + H2O = [protein]-C-terminal L-amino acid-glycine + a 1,2-diacyl-sn-glycero-3-phosphoethanolamine</text>
        <dbReference type="Rhea" id="RHEA:67548"/>
        <dbReference type="Rhea" id="RHEA-COMP:17323"/>
        <dbReference type="Rhea" id="RHEA-COMP:17324"/>
        <dbReference type="ChEBI" id="CHEBI:15377"/>
        <dbReference type="ChEBI" id="CHEBI:64612"/>
        <dbReference type="ChEBI" id="CHEBI:172940"/>
        <dbReference type="ChEBI" id="CHEBI:172941"/>
    </reaction>
    <physiologicalReaction direction="left-to-right" evidence="10">
        <dbReference type="Rhea" id="RHEA:67549"/>
    </physiologicalReaction>
</comment>
<feature type="region of interest" description="Disordered" evidence="12">
    <location>
        <begin position="190"/>
        <end position="212"/>
    </location>
</feature>
<evidence type="ECO:0000313" key="15">
    <source>
        <dbReference type="Proteomes" id="UP000646548"/>
    </source>
</evidence>
<keyword evidence="8 11" id="KW-0653">Protein transport</keyword>
<evidence type="ECO:0000256" key="3">
    <source>
        <dbReference type="ARBA" id="ARBA00022448"/>
    </source>
</evidence>
<feature type="domain" description="Peptidase C54 catalytic" evidence="13">
    <location>
        <begin position="309"/>
        <end position="335"/>
    </location>
</feature>